<feature type="region of interest" description="Disordered" evidence="2">
    <location>
        <begin position="702"/>
        <end position="721"/>
    </location>
</feature>
<dbReference type="Proteomes" id="UP000326458">
    <property type="component" value="Unassembled WGS sequence"/>
</dbReference>
<dbReference type="InterPro" id="IPR032446">
    <property type="entry name" value="SCAPER_N"/>
</dbReference>
<feature type="domain" description="S phase cyclin A-associated protein in the endoplasmic reticulum N-terminal" evidence="3">
    <location>
        <begin position="72"/>
        <end position="114"/>
    </location>
</feature>
<accession>A0A5N3VLE2</accession>
<name>A0A5N3VLE2_MUNMU</name>
<feature type="coiled-coil region" evidence="1">
    <location>
        <begin position="359"/>
        <end position="401"/>
    </location>
</feature>
<dbReference type="AlphaFoldDB" id="A0A5N3VLE2"/>
<feature type="region of interest" description="Disordered" evidence="2">
    <location>
        <begin position="51"/>
        <end position="73"/>
    </location>
</feature>
<evidence type="ECO:0000256" key="2">
    <source>
        <dbReference type="SAM" id="MobiDB-lite"/>
    </source>
</evidence>
<reference evidence="4 5" key="1">
    <citation type="submission" date="2019-06" db="EMBL/GenBank/DDBJ databases">
        <title>Discovery of a novel chromosome fission-fusion reversal in muntjac.</title>
        <authorList>
            <person name="Mudd A.B."/>
            <person name="Bredeson J.V."/>
            <person name="Baum R."/>
            <person name="Hockemeyer D."/>
            <person name="Rokhsar D.S."/>
        </authorList>
    </citation>
    <scope>NUCLEOTIDE SEQUENCE [LARGE SCALE GENOMIC DNA]</scope>
    <source>
        <strain evidence="4">UTSW_UCB_Mm</strain>
        <tissue evidence="4">Fibroblast cell line</tissue>
    </source>
</reference>
<dbReference type="PANTHER" id="PTHR31434">
    <property type="entry name" value="S PHASE CYCLIN A-ASSOCIATED PROTEIN IN THE ENDOPLASMIC RETICULUM"/>
    <property type="match status" value="1"/>
</dbReference>
<sequence>MMNLFANYILYASFQRSNSHDKVRRIVAEEGRTARNLIAWSVPLESKDDDVDCKMTSSTTGDKHFDKSPTKTRHPRKVDLRARYWAFLFDNLRRAVDEIYVTCESDQSVVECKKMSPGRHVIPSPSTDRINVTSSARRSLNFGGSSGSVAAPRLAPTGVSWADKVKAHHTGSAASSDVAPAQSCPPAAVQKPSRRNERKDAEGWETVQRGRPVRSRSTAVMPKTSLPTEALRSKDDSDKENVHLLPDESVQKSEFVGDEPSNTIESRPKDPVHSCDHPLAERTQFTVSTLDDVKNSGSSFLPDNSVPTSEIPAVHIDTECVSVIQQADTPSLQASEDKFSAEKARIETEMDPSDISNSMAEVLAKKEELADRLEKANEEAIASAIAEEEQLTREIEAEENNDINIETDNDSDFSASMGSGSVSFCGMNWNDVLADYEARESWRQNTSWGDIVEEEPARPPGHGIHMHEKLSSPSRKRTIAESKKKHEEKQMKAQQLREKLREQKTLKLQKLLEREKEVRKWKEGLLDQRRRMMEEKLLHAEFKREVQLQAIVKKAQEEEAKVNEIAFINTLEAQNKRHDVLSKLKEYEQRLNELQEERQRRQEEKQARDEAVQERKRALEAERQARVEELLMKRKEQEARIEQQRQEKEKAREDAARERARDREERLAALTAAQQEAMEELQKKIQLKHDESIRRHMEQIEQRKEKAAELSSGRHANTDYAPKLTPYERKKQCSLCNVLEHLSLKKYVIDIVVESTAPPEPLKGGEERQKNKKKAKKIKARMNFRLQRLAKDLLKQLQVQDSGSWASNKVSALDRTLGEVARILEKELINHRFSQNTSFLPVSNRRFDKDTVQDFRQGVNLTHILFFQVSSGDCIIANTLLCALLALSLMTVNKAKQTISWFQNANRDHVICKQREFHFFFSYLDSFYVFFCSDCCAYLLHELGFKFPKQILANQIIQCVKRIICNNKVRFFQDMKVLIIVGKSVIAYVNGRNRSSQKMHMYVIYGETDHQPRIRMGEDIYMYNSQRRVSRAYKESLQINEERKTPTTT</sequence>
<gene>
    <name evidence="4" type="ORF">FD754_014765</name>
</gene>
<dbReference type="EMBL" id="VCEA01000002">
    <property type="protein sequence ID" value="KAB0349908.1"/>
    <property type="molecule type" value="Genomic_DNA"/>
</dbReference>
<feature type="compositionally biased region" description="Basic and acidic residues" evidence="2">
    <location>
        <begin position="231"/>
        <end position="251"/>
    </location>
</feature>
<keyword evidence="5" id="KW-1185">Reference proteome</keyword>
<keyword evidence="1" id="KW-0175">Coiled coil</keyword>
<dbReference type="PANTHER" id="PTHR31434:SF2">
    <property type="entry name" value="S PHASE CYCLIN A-ASSOCIATED PROTEIN IN THE ENDOPLASMIC RETICULUM"/>
    <property type="match status" value="1"/>
</dbReference>
<feature type="region of interest" description="Disordered" evidence="2">
    <location>
        <begin position="166"/>
        <end position="274"/>
    </location>
</feature>
<feature type="region of interest" description="Disordered" evidence="2">
    <location>
        <begin position="640"/>
        <end position="661"/>
    </location>
</feature>
<evidence type="ECO:0000256" key="1">
    <source>
        <dbReference type="SAM" id="Coils"/>
    </source>
</evidence>
<feature type="compositionally biased region" description="Basic and acidic residues" evidence="2">
    <location>
        <begin position="478"/>
        <end position="488"/>
    </location>
</feature>
<evidence type="ECO:0000259" key="3">
    <source>
        <dbReference type="Pfam" id="PF16501"/>
    </source>
</evidence>
<dbReference type="Pfam" id="PF16501">
    <property type="entry name" value="SCAPER_N"/>
    <property type="match status" value="1"/>
</dbReference>
<proteinExistence type="predicted"/>
<protein>
    <recommendedName>
        <fullName evidence="3">S phase cyclin A-associated protein in the endoplasmic reticulum N-terminal domain-containing protein</fullName>
    </recommendedName>
</protein>
<organism evidence="4 5">
    <name type="scientific">Muntiacus muntjak</name>
    <name type="common">Barking deer</name>
    <name type="synonym">Indian muntjac</name>
    <dbReference type="NCBI Taxonomy" id="9888"/>
    <lineage>
        <taxon>Eukaryota</taxon>
        <taxon>Metazoa</taxon>
        <taxon>Chordata</taxon>
        <taxon>Craniata</taxon>
        <taxon>Vertebrata</taxon>
        <taxon>Euteleostomi</taxon>
        <taxon>Mammalia</taxon>
        <taxon>Eutheria</taxon>
        <taxon>Laurasiatheria</taxon>
        <taxon>Artiodactyla</taxon>
        <taxon>Ruminantia</taxon>
        <taxon>Pecora</taxon>
        <taxon>Cervidae</taxon>
        <taxon>Muntiacinae</taxon>
        <taxon>Muntiacus</taxon>
    </lineage>
</organism>
<evidence type="ECO:0000313" key="5">
    <source>
        <dbReference type="Proteomes" id="UP000326458"/>
    </source>
</evidence>
<evidence type="ECO:0000313" key="4">
    <source>
        <dbReference type="EMBL" id="KAB0349908.1"/>
    </source>
</evidence>
<feature type="region of interest" description="Disordered" evidence="2">
    <location>
        <begin position="456"/>
        <end position="488"/>
    </location>
</feature>
<comment type="caution">
    <text evidence="4">The sequence shown here is derived from an EMBL/GenBank/DDBJ whole genome shotgun (WGS) entry which is preliminary data.</text>
</comment>